<comment type="caution">
    <text evidence="6">The sequence shown here is derived from an EMBL/GenBank/DDBJ whole genome shotgun (WGS) entry which is preliminary data.</text>
</comment>
<evidence type="ECO:0000256" key="2">
    <source>
        <dbReference type="ARBA" id="ARBA00022692"/>
    </source>
</evidence>
<evidence type="ECO:0000256" key="4">
    <source>
        <dbReference type="ARBA" id="ARBA00023136"/>
    </source>
</evidence>
<reference evidence="6 7" key="1">
    <citation type="submission" date="2024-02" db="EMBL/GenBank/DDBJ databases">
        <authorList>
            <person name="Chen Y."/>
            <person name="Shah S."/>
            <person name="Dougan E. K."/>
            <person name="Thang M."/>
            <person name="Chan C."/>
        </authorList>
    </citation>
    <scope>NUCLEOTIDE SEQUENCE [LARGE SCALE GENOMIC DNA]</scope>
</reference>
<feature type="transmembrane region" description="Helical" evidence="5">
    <location>
        <begin position="164"/>
        <end position="182"/>
    </location>
</feature>
<evidence type="ECO:0000256" key="3">
    <source>
        <dbReference type="ARBA" id="ARBA00022989"/>
    </source>
</evidence>
<evidence type="ECO:0000313" key="7">
    <source>
        <dbReference type="Proteomes" id="UP001642484"/>
    </source>
</evidence>
<evidence type="ECO:0000313" key="6">
    <source>
        <dbReference type="EMBL" id="CAK9014836.1"/>
    </source>
</evidence>
<feature type="transmembrane region" description="Helical" evidence="5">
    <location>
        <begin position="485"/>
        <end position="503"/>
    </location>
</feature>
<feature type="transmembrane region" description="Helical" evidence="5">
    <location>
        <begin position="274"/>
        <end position="293"/>
    </location>
</feature>
<gene>
    <name evidence="6" type="ORF">CCMP2556_LOCUS11863</name>
</gene>
<name>A0ABP0JK98_9DINO</name>
<sequence>MGCADVVSEDQPQVEESEAVKKLEVVAEKIIEDEKTLRFIAAPILVRENNKETMLPPVKQVQELVSPDLFFISSETTFERVFIFEGQVAEDVAPADALSAMQQRLVSSGLDSVELFLQRCIEPSKSALLVMLKEDILIPESLGSSLLPGEWIPEDSRLKDRSRYGYGLLLLQICLIPVLFMAQDLTVRLGICTGKGHSACIREHFGPRWCWFATTLLLVECVVAMVSEMSGVAATGRLWGMNPLVSVVVASFVIIGAVLGLSYRQNPRLIKIEVIGVTLGAFEMTFLITMLYYHPSVGSMLQDALDHVADPEYMKLISANIGAVIMPWMIYFQQSAVVARRMRTCTEMDQERTGTLVGSITTQLIMIGALVTLAAAKSGNRDLKSMEEIVRAISPAFGVVASKVLISMAFLGGSLCAAFVVALAATWALCEAASLEDAYALEQSPTDAPFFYGSFLSVVVLGALVLLSGVNTVRLNVWVELLDGILMPVAVGFLYLLAISEVVPEPVRVKGAYKWVTGCVFTIVAAISITTAGGGFISEHLKDTQIIG</sequence>
<dbReference type="Pfam" id="PF01566">
    <property type="entry name" value="Nramp"/>
    <property type="match status" value="1"/>
</dbReference>
<feature type="transmembrane region" description="Helical" evidence="5">
    <location>
        <begin position="313"/>
        <end position="332"/>
    </location>
</feature>
<proteinExistence type="predicted"/>
<comment type="subcellular location">
    <subcellularLocation>
        <location evidence="1">Membrane</location>
        <topology evidence="1">Multi-pass membrane protein</topology>
    </subcellularLocation>
</comment>
<dbReference type="Proteomes" id="UP001642484">
    <property type="component" value="Unassembled WGS sequence"/>
</dbReference>
<organism evidence="6 7">
    <name type="scientific">Durusdinium trenchii</name>
    <dbReference type="NCBI Taxonomy" id="1381693"/>
    <lineage>
        <taxon>Eukaryota</taxon>
        <taxon>Sar</taxon>
        <taxon>Alveolata</taxon>
        <taxon>Dinophyceae</taxon>
        <taxon>Suessiales</taxon>
        <taxon>Symbiodiniaceae</taxon>
        <taxon>Durusdinium</taxon>
    </lineage>
</organism>
<dbReference type="InterPro" id="IPR001046">
    <property type="entry name" value="NRAMP_fam"/>
</dbReference>
<keyword evidence="4 5" id="KW-0472">Membrane</keyword>
<feature type="transmembrane region" description="Helical" evidence="5">
    <location>
        <begin position="239"/>
        <end position="262"/>
    </location>
</feature>
<keyword evidence="2 5" id="KW-0812">Transmembrane</keyword>
<feature type="transmembrane region" description="Helical" evidence="5">
    <location>
        <begin position="515"/>
        <end position="537"/>
    </location>
</feature>
<feature type="transmembrane region" description="Helical" evidence="5">
    <location>
        <begin position="450"/>
        <end position="473"/>
    </location>
</feature>
<evidence type="ECO:0000256" key="1">
    <source>
        <dbReference type="ARBA" id="ARBA00004141"/>
    </source>
</evidence>
<protein>
    <submittedName>
        <fullName evidence="6">Uncharacterized protein</fullName>
    </submittedName>
</protein>
<evidence type="ECO:0000256" key="5">
    <source>
        <dbReference type="SAM" id="Phobius"/>
    </source>
</evidence>
<keyword evidence="7" id="KW-1185">Reference proteome</keyword>
<feature type="transmembrane region" description="Helical" evidence="5">
    <location>
        <begin position="353"/>
        <end position="376"/>
    </location>
</feature>
<keyword evidence="3 5" id="KW-1133">Transmembrane helix</keyword>
<dbReference type="EMBL" id="CAXAMN010005647">
    <property type="protein sequence ID" value="CAK9014836.1"/>
    <property type="molecule type" value="Genomic_DNA"/>
</dbReference>
<accession>A0ABP0JK98</accession>
<feature type="transmembrane region" description="Helical" evidence="5">
    <location>
        <begin position="404"/>
        <end position="429"/>
    </location>
</feature>